<dbReference type="Proteomes" id="UP000499080">
    <property type="component" value="Unassembled WGS sequence"/>
</dbReference>
<dbReference type="EMBL" id="BGPR01034245">
    <property type="protein sequence ID" value="GBO08543.1"/>
    <property type="molecule type" value="Genomic_DNA"/>
</dbReference>
<name>A0A4Y2U7U7_ARAVE</name>
<sequence>MYYTVLKFLETHQHPDGFITVMKKILEKLESDASSAPRPYFSSKLLVPFVKIDCRLFDGTVTSTALHLPTICE</sequence>
<protein>
    <submittedName>
        <fullName evidence="1">Uncharacterized protein</fullName>
    </submittedName>
</protein>
<organism evidence="1 2">
    <name type="scientific">Araneus ventricosus</name>
    <name type="common">Orbweaver spider</name>
    <name type="synonym">Epeira ventricosa</name>
    <dbReference type="NCBI Taxonomy" id="182803"/>
    <lineage>
        <taxon>Eukaryota</taxon>
        <taxon>Metazoa</taxon>
        <taxon>Ecdysozoa</taxon>
        <taxon>Arthropoda</taxon>
        <taxon>Chelicerata</taxon>
        <taxon>Arachnida</taxon>
        <taxon>Araneae</taxon>
        <taxon>Araneomorphae</taxon>
        <taxon>Entelegynae</taxon>
        <taxon>Araneoidea</taxon>
        <taxon>Araneidae</taxon>
        <taxon>Araneus</taxon>
    </lineage>
</organism>
<gene>
    <name evidence="1" type="ORF">AVEN_167239_1</name>
</gene>
<keyword evidence="2" id="KW-1185">Reference proteome</keyword>
<dbReference type="AlphaFoldDB" id="A0A4Y2U7U7"/>
<evidence type="ECO:0000313" key="2">
    <source>
        <dbReference type="Proteomes" id="UP000499080"/>
    </source>
</evidence>
<proteinExistence type="predicted"/>
<accession>A0A4Y2U7U7</accession>
<evidence type="ECO:0000313" key="1">
    <source>
        <dbReference type="EMBL" id="GBO08543.1"/>
    </source>
</evidence>
<comment type="caution">
    <text evidence="1">The sequence shown here is derived from an EMBL/GenBank/DDBJ whole genome shotgun (WGS) entry which is preliminary data.</text>
</comment>
<reference evidence="1 2" key="1">
    <citation type="journal article" date="2019" name="Sci. Rep.">
        <title>Orb-weaving spider Araneus ventricosus genome elucidates the spidroin gene catalogue.</title>
        <authorList>
            <person name="Kono N."/>
            <person name="Nakamura H."/>
            <person name="Ohtoshi R."/>
            <person name="Moran D.A.P."/>
            <person name="Shinohara A."/>
            <person name="Yoshida Y."/>
            <person name="Fujiwara M."/>
            <person name="Mori M."/>
            <person name="Tomita M."/>
            <person name="Arakawa K."/>
        </authorList>
    </citation>
    <scope>NUCLEOTIDE SEQUENCE [LARGE SCALE GENOMIC DNA]</scope>
</reference>